<dbReference type="Gene3D" id="3.20.20.370">
    <property type="entry name" value="Glycoside hydrolase/deacetylase"/>
    <property type="match status" value="1"/>
</dbReference>
<dbReference type="InterPro" id="IPR002509">
    <property type="entry name" value="NODB_dom"/>
</dbReference>
<dbReference type="InterPro" id="IPR011330">
    <property type="entry name" value="Glyco_hydro/deAcase_b/a-brl"/>
</dbReference>
<dbReference type="EMBL" id="JAAVLW010000006">
    <property type="protein sequence ID" value="NOJ49033.1"/>
    <property type="molecule type" value="Genomic_DNA"/>
</dbReference>
<comment type="function">
    <text evidence="1">Is involved in generating a small heat-stable compound (Nod), an acylated oligomer of N-acetylglucosamine, that stimulates mitosis in various plant protoplasts.</text>
</comment>
<comment type="caution">
    <text evidence="7">The sequence shown here is derived from an EMBL/GenBank/DDBJ whole genome shotgun (WGS) entry which is preliminary data.</text>
</comment>
<evidence type="ECO:0000256" key="4">
    <source>
        <dbReference type="ARBA" id="ARBA00022729"/>
    </source>
</evidence>
<organism evidence="7 8">
    <name type="scientific">Bradyrhizobium archetypum</name>
    <dbReference type="NCBI Taxonomy" id="2721160"/>
    <lineage>
        <taxon>Bacteria</taxon>
        <taxon>Pseudomonadati</taxon>
        <taxon>Pseudomonadota</taxon>
        <taxon>Alphaproteobacteria</taxon>
        <taxon>Hyphomicrobiales</taxon>
        <taxon>Nitrobacteraceae</taxon>
        <taxon>Bradyrhizobium</taxon>
    </lineage>
</organism>
<keyword evidence="4" id="KW-0732">Signal</keyword>
<evidence type="ECO:0000256" key="3">
    <source>
        <dbReference type="ARBA" id="ARBA00020071"/>
    </source>
</evidence>
<dbReference type="Pfam" id="PF01522">
    <property type="entry name" value="Polysacc_deac_1"/>
    <property type="match status" value="1"/>
</dbReference>
<dbReference type="SUPFAM" id="SSF88713">
    <property type="entry name" value="Glycoside hydrolase/deacetylase"/>
    <property type="match status" value="1"/>
</dbReference>
<name>A0A7Y4M3Q7_9BRAD</name>
<evidence type="ECO:0000256" key="1">
    <source>
        <dbReference type="ARBA" id="ARBA00003236"/>
    </source>
</evidence>
<comment type="similarity">
    <text evidence="2">Belongs to the polysaccharide deacetylase family.</text>
</comment>
<sequence length="352" mass="39755">MKLLRNTVIRAGLEALYFSGAHYLLRPIFAGVGAIFMLHHVRPRRDGEFQPNHHLEVEPEFLRAMLAHLRTLDVDIVTMDEVHQRLHERNFARRFVCFTLDDGYRDNRDYALPVMREFDAPLTVYATSDFAEGTGRLWWVALERAIAKASSIEALVGGTKTRLDTSTPAAKQAAFDRMHDWLRSLPTEHDLQREISALCTRHEVDETSIARELCMSWEELKAFADDPLVTVGAHTITHCNLARQSEEMASFELTESRARIEAALQRPIRHLAYPYGDRVAAGRREFALAKAAGFKTAVTTRPGMIFPESADHLTALQRVSLNGNYQDARILPVLTSGAATAMWNGFRRIDAA</sequence>
<accession>A0A7Y4M3Q7</accession>
<feature type="domain" description="NodB homology" evidence="6">
    <location>
        <begin position="91"/>
        <end position="294"/>
    </location>
</feature>
<dbReference type="GO" id="GO:0005975">
    <property type="term" value="P:carbohydrate metabolic process"/>
    <property type="evidence" value="ECO:0007669"/>
    <property type="project" value="InterPro"/>
</dbReference>
<evidence type="ECO:0000313" key="8">
    <source>
        <dbReference type="Proteomes" id="UP000528734"/>
    </source>
</evidence>
<keyword evidence="8" id="KW-1185">Reference proteome</keyword>
<dbReference type="AlphaFoldDB" id="A0A7Y4M3Q7"/>
<evidence type="ECO:0000256" key="2">
    <source>
        <dbReference type="ARBA" id="ARBA00010973"/>
    </source>
</evidence>
<dbReference type="InterPro" id="IPR051398">
    <property type="entry name" value="Polysacch_Deacetylase"/>
</dbReference>
<evidence type="ECO:0000313" key="7">
    <source>
        <dbReference type="EMBL" id="NOJ49033.1"/>
    </source>
</evidence>
<reference evidence="7 8" key="1">
    <citation type="submission" date="2020-03" db="EMBL/GenBank/DDBJ databases">
        <title>Bradyrhizobium diversity isolated from nodules of Muelleranthus trifoliolatus.</title>
        <authorList>
            <person name="Klepa M."/>
            <person name="Helene L."/>
            <person name="Hungria M."/>
        </authorList>
    </citation>
    <scope>NUCLEOTIDE SEQUENCE [LARGE SCALE GENOMIC DNA]</scope>
    <source>
        <strain evidence="7 8">WSM 1744</strain>
    </source>
</reference>
<dbReference type="PANTHER" id="PTHR34216">
    <property type="match status" value="1"/>
</dbReference>
<dbReference type="CDD" id="cd10968">
    <property type="entry name" value="CE4_Mlr8448_like_5s"/>
    <property type="match status" value="1"/>
</dbReference>
<evidence type="ECO:0000256" key="5">
    <source>
        <dbReference type="ARBA" id="ARBA00032976"/>
    </source>
</evidence>
<proteinExistence type="inferred from homology"/>
<dbReference type="RefSeq" id="WP_171711957.1">
    <property type="nucleotide sequence ID" value="NZ_JAAVLW010000006.1"/>
</dbReference>
<dbReference type="GO" id="GO:0016810">
    <property type="term" value="F:hydrolase activity, acting on carbon-nitrogen (but not peptide) bonds"/>
    <property type="evidence" value="ECO:0007669"/>
    <property type="project" value="InterPro"/>
</dbReference>
<gene>
    <name evidence="7" type="ORF">HCN50_22740</name>
</gene>
<evidence type="ECO:0000259" key="6">
    <source>
        <dbReference type="Pfam" id="PF01522"/>
    </source>
</evidence>
<protein>
    <recommendedName>
        <fullName evidence="3">Chitooligosaccharide deacetylase</fullName>
    </recommendedName>
    <alternativeName>
        <fullName evidence="5">Nodulation protein B</fullName>
    </alternativeName>
</protein>
<dbReference type="Proteomes" id="UP000528734">
    <property type="component" value="Unassembled WGS sequence"/>
</dbReference>
<dbReference type="PANTHER" id="PTHR34216:SF7">
    <property type="entry name" value="POLY-BETA-1,6-N-ACETYL-D-GLUCOSAMINE N-DEACETYLASE"/>
    <property type="match status" value="1"/>
</dbReference>